<dbReference type="Proteomes" id="UP001085076">
    <property type="component" value="Miscellaneous, Linkage group lg03"/>
</dbReference>
<dbReference type="GO" id="GO:0004674">
    <property type="term" value="F:protein serine/threonine kinase activity"/>
    <property type="evidence" value="ECO:0007669"/>
    <property type="project" value="UniProtKB-KW"/>
</dbReference>
<evidence type="ECO:0000256" key="6">
    <source>
        <dbReference type="ARBA" id="ARBA00022741"/>
    </source>
</evidence>
<feature type="compositionally biased region" description="Polar residues" evidence="13">
    <location>
        <begin position="173"/>
        <end position="184"/>
    </location>
</feature>
<evidence type="ECO:0000256" key="8">
    <source>
        <dbReference type="ARBA" id="ARBA00022801"/>
    </source>
</evidence>
<dbReference type="SUPFAM" id="SSF54001">
    <property type="entry name" value="Cysteine proteinases"/>
    <property type="match status" value="1"/>
</dbReference>
<evidence type="ECO:0000256" key="4">
    <source>
        <dbReference type="ARBA" id="ARBA00022670"/>
    </source>
</evidence>
<dbReference type="SUPFAM" id="SSF56112">
    <property type="entry name" value="Protein kinase-like (PK-like)"/>
    <property type="match status" value="1"/>
</dbReference>
<dbReference type="AlphaFoldDB" id="A0A9D5CSZ5"/>
<evidence type="ECO:0000256" key="3">
    <source>
        <dbReference type="ARBA" id="ARBA00022527"/>
    </source>
</evidence>
<evidence type="ECO:0000256" key="13">
    <source>
        <dbReference type="SAM" id="MobiDB-lite"/>
    </source>
</evidence>
<dbReference type="OrthoDB" id="4062651at2759"/>
<proteinExistence type="inferred from homology"/>
<evidence type="ECO:0000259" key="14">
    <source>
        <dbReference type="PROSITE" id="PS50011"/>
    </source>
</evidence>
<protein>
    <recommendedName>
        <fullName evidence="2">non-specific serine/threonine protein kinase</fullName>
        <ecNumber evidence="2">2.7.11.1</ecNumber>
    </recommendedName>
</protein>
<feature type="region of interest" description="Disordered" evidence="13">
    <location>
        <begin position="173"/>
        <end position="194"/>
    </location>
</feature>
<keyword evidence="6 12" id="KW-0547">Nucleotide-binding</keyword>
<gene>
    <name evidence="15" type="ORF">J5N97_013426</name>
</gene>
<comment type="similarity">
    <text evidence="1">Belongs to the peptidase C48 family.</text>
</comment>
<organism evidence="15 16">
    <name type="scientific">Dioscorea zingiberensis</name>
    <dbReference type="NCBI Taxonomy" id="325984"/>
    <lineage>
        <taxon>Eukaryota</taxon>
        <taxon>Viridiplantae</taxon>
        <taxon>Streptophyta</taxon>
        <taxon>Embryophyta</taxon>
        <taxon>Tracheophyta</taxon>
        <taxon>Spermatophyta</taxon>
        <taxon>Magnoliopsida</taxon>
        <taxon>Liliopsida</taxon>
        <taxon>Dioscoreales</taxon>
        <taxon>Dioscoreaceae</taxon>
        <taxon>Dioscorea</taxon>
    </lineage>
</organism>
<feature type="compositionally biased region" description="Low complexity" evidence="13">
    <location>
        <begin position="185"/>
        <end position="194"/>
    </location>
</feature>
<keyword evidence="8" id="KW-0378">Hydrolase</keyword>
<dbReference type="InterPro" id="IPR008271">
    <property type="entry name" value="Ser/Thr_kinase_AS"/>
</dbReference>
<keyword evidence="16" id="KW-1185">Reference proteome</keyword>
<dbReference type="InterPro" id="IPR038765">
    <property type="entry name" value="Papain-like_cys_pep_sf"/>
</dbReference>
<dbReference type="Gene3D" id="3.30.200.20">
    <property type="entry name" value="Phosphorylase Kinase, domain 1"/>
    <property type="match status" value="1"/>
</dbReference>
<dbReference type="GO" id="GO:0006508">
    <property type="term" value="P:proteolysis"/>
    <property type="evidence" value="ECO:0007669"/>
    <property type="project" value="UniProtKB-KW"/>
</dbReference>
<comment type="catalytic activity">
    <reaction evidence="11">
        <text>L-seryl-[protein] + ATP = O-phospho-L-seryl-[protein] + ADP + H(+)</text>
        <dbReference type="Rhea" id="RHEA:17989"/>
        <dbReference type="Rhea" id="RHEA-COMP:9863"/>
        <dbReference type="Rhea" id="RHEA-COMP:11604"/>
        <dbReference type="ChEBI" id="CHEBI:15378"/>
        <dbReference type="ChEBI" id="CHEBI:29999"/>
        <dbReference type="ChEBI" id="CHEBI:30616"/>
        <dbReference type="ChEBI" id="CHEBI:83421"/>
        <dbReference type="ChEBI" id="CHEBI:456216"/>
        <dbReference type="EC" id="2.7.11.1"/>
    </reaction>
</comment>
<dbReference type="PANTHER" id="PTHR45621">
    <property type="entry name" value="OS01G0588500 PROTEIN-RELATED"/>
    <property type="match status" value="1"/>
</dbReference>
<dbReference type="Pfam" id="PF07714">
    <property type="entry name" value="PK_Tyr_Ser-Thr"/>
    <property type="match status" value="1"/>
</dbReference>
<reference evidence="15" key="2">
    <citation type="journal article" date="2022" name="Hortic Res">
        <title>The genome of Dioscorea zingiberensis sheds light on the biosynthesis, origin and evolution of the medicinally important diosgenin saponins.</title>
        <authorList>
            <person name="Li Y."/>
            <person name="Tan C."/>
            <person name="Li Z."/>
            <person name="Guo J."/>
            <person name="Li S."/>
            <person name="Chen X."/>
            <person name="Wang C."/>
            <person name="Dai X."/>
            <person name="Yang H."/>
            <person name="Song W."/>
            <person name="Hou L."/>
            <person name="Xu J."/>
            <person name="Tong Z."/>
            <person name="Xu A."/>
            <person name="Yuan X."/>
            <person name="Wang W."/>
            <person name="Yang Q."/>
            <person name="Chen L."/>
            <person name="Sun Z."/>
            <person name="Wang K."/>
            <person name="Pan B."/>
            <person name="Chen J."/>
            <person name="Bao Y."/>
            <person name="Liu F."/>
            <person name="Qi X."/>
            <person name="Gang D.R."/>
            <person name="Wen J."/>
            <person name="Li J."/>
        </authorList>
    </citation>
    <scope>NUCLEOTIDE SEQUENCE</scope>
    <source>
        <strain evidence="15">Dzin_1.0</strain>
    </source>
</reference>
<sequence length="522" mass="57663">MLHDLMALADDGMKTSVGTPEGHWEEEANNVSQDHVKVTASPVVISSTDVDPVAVPIPEIGVTQDIGVLQVPQGARTKKDLLKGKMVEIFVPVNDRNFHWYLVVLDVPTRKTYIVDSLPSVDQTLRQDMTMKIVGVIKTMCKHIAAMNTEFRGCNSLMGNYCFKPSNCSADNSSPLSSKNPIPVSNSNTSSSTNPSKLTWGVSVGSSFSSFKSDAAAVNGLKSFTLNDLKNASKNFRPEYLLGEGGFGCVFKGWMDENTLTPARAGAGFVVAIKKLKRESFQGHKEWLAEMTYLGQLHHENLVKLIGYCSEGDNRLLVYEYMPKGSLENHLFRRGTQLIPWSTRVNIAIDVARGLSFLHSLEIQVIYRDLKASNVLLDSEFNAKLSDFGLARDGPTGDKTHVSTKVVGTRGYAAPEYIATGRLNLKSDVYSFGVLILELLSGRRAVDGSRGSSEEMLVDWAKPFLNDRRKMFRIMDTRLEGQYSKIGAQALATLALQCLHVEPRNRPDVIEVLSTLQQHQTK</sequence>
<evidence type="ECO:0000313" key="16">
    <source>
        <dbReference type="Proteomes" id="UP001085076"/>
    </source>
</evidence>
<evidence type="ECO:0000256" key="7">
    <source>
        <dbReference type="ARBA" id="ARBA00022777"/>
    </source>
</evidence>
<dbReference type="InterPro" id="IPR003653">
    <property type="entry name" value="Peptidase_C48_C"/>
</dbReference>
<dbReference type="InterPro" id="IPR001245">
    <property type="entry name" value="Ser-Thr/Tyr_kinase_cat_dom"/>
</dbReference>
<dbReference type="InterPro" id="IPR011009">
    <property type="entry name" value="Kinase-like_dom_sf"/>
</dbReference>
<dbReference type="InterPro" id="IPR000719">
    <property type="entry name" value="Prot_kinase_dom"/>
</dbReference>
<evidence type="ECO:0000256" key="1">
    <source>
        <dbReference type="ARBA" id="ARBA00005234"/>
    </source>
</evidence>
<dbReference type="GO" id="GO:0008234">
    <property type="term" value="F:cysteine-type peptidase activity"/>
    <property type="evidence" value="ECO:0007669"/>
    <property type="project" value="InterPro"/>
</dbReference>
<comment type="caution">
    <text evidence="15">The sequence shown here is derived from an EMBL/GenBank/DDBJ whole genome shotgun (WGS) entry which is preliminary data.</text>
</comment>
<name>A0A9D5CSZ5_9LILI</name>
<evidence type="ECO:0000256" key="2">
    <source>
        <dbReference type="ARBA" id="ARBA00012513"/>
    </source>
</evidence>
<keyword evidence="9 12" id="KW-0067">ATP-binding</keyword>
<keyword evidence="3" id="KW-0723">Serine/threonine-protein kinase</keyword>
<dbReference type="Gene3D" id="1.10.510.10">
    <property type="entry name" value="Transferase(Phosphotransferase) domain 1"/>
    <property type="match status" value="1"/>
</dbReference>
<dbReference type="GO" id="GO:0005524">
    <property type="term" value="F:ATP binding"/>
    <property type="evidence" value="ECO:0007669"/>
    <property type="project" value="UniProtKB-UniRule"/>
</dbReference>
<comment type="catalytic activity">
    <reaction evidence="10">
        <text>L-threonyl-[protein] + ATP = O-phospho-L-threonyl-[protein] + ADP + H(+)</text>
        <dbReference type="Rhea" id="RHEA:46608"/>
        <dbReference type="Rhea" id="RHEA-COMP:11060"/>
        <dbReference type="Rhea" id="RHEA-COMP:11605"/>
        <dbReference type="ChEBI" id="CHEBI:15378"/>
        <dbReference type="ChEBI" id="CHEBI:30013"/>
        <dbReference type="ChEBI" id="CHEBI:30616"/>
        <dbReference type="ChEBI" id="CHEBI:61977"/>
        <dbReference type="ChEBI" id="CHEBI:456216"/>
        <dbReference type="EC" id="2.7.11.1"/>
    </reaction>
</comment>
<dbReference type="EC" id="2.7.11.1" evidence="2"/>
<feature type="domain" description="Protein kinase" evidence="14">
    <location>
        <begin position="236"/>
        <end position="522"/>
    </location>
</feature>
<dbReference type="FunFam" id="3.30.200.20:FF:000228">
    <property type="entry name" value="Serine/threonine-protein kinase BIK1"/>
    <property type="match status" value="1"/>
</dbReference>
<keyword evidence="4" id="KW-0645">Protease</keyword>
<keyword evidence="7" id="KW-0418">Kinase</keyword>
<dbReference type="EMBL" id="JAGGNH010000003">
    <property type="protein sequence ID" value="KAJ0977952.1"/>
    <property type="molecule type" value="Genomic_DNA"/>
</dbReference>
<dbReference type="PROSITE" id="PS00107">
    <property type="entry name" value="PROTEIN_KINASE_ATP"/>
    <property type="match status" value="1"/>
</dbReference>
<dbReference type="CDD" id="cd14066">
    <property type="entry name" value="STKc_IRAK"/>
    <property type="match status" value="1"/>
</dbReference>
<accession>A0A9D5CSZ5</accession>
<feature type="binding site" evidence="12">
    <location>
        <position position="275"/>
    </location>
    <ligand>
        <name>ATP</name>
        <dbReference type="ChEBI" id="CHEBI:30616"/>
    </ligand>
</feature>
<reference evidence="15" key="1">
    <citation type="submission" date="2021-03" db="EMBL/GenBank/DDBJ databases">
        <authorList>
            <person name="Li Z."/>
            <person name="Yang C."/>
        </authorList>
    </citation>
    <scope>NUCLEOTIDE SEQUENCE</scope>
    <source>
        <strain evidence="15">Dzin_1.0</strain>
        <tissue evidence="15">Leaf</tissue>
    </source>
</reference>
<evidence type="ECO:0000256" key="11">
    <source>
        <dbReference type="ARBA" id="ARBA00048679"/>
    </source>
</evidence>
<dbReference type="PROSITE" id="PS50011">
    <property type="entry name" value="PROTEIN_KINASE_DOM"/>
    <property type="match status" value="1"/>
</dbReference>
<dbReference type="InterPro" id="IPR017441">
    <property type="entry name" value="Protein_kinase_ATP_BS"/>
</dbReference>
<evidence type="ECO:0000256" key="5">
    <source>
        <dbReference type="ARBA" id="ARBA00022679"/>
    </source>
</evidence>
<dbReference type="Pfam" id="PF02902">
    <property type="entry name" value="Peptidase_C48"/>
    <property type="match status" value="1"/>
</dbReference>
<evidence type="ECO:0000256" key="12">
    <source>
        <dbReference type="PROSITE-ProRule" id="PRU10141"/>
    </source>
</evidence>
<evidence type="ECO:0000313" key="15">
    <source>
        <dbReference type="EMBL" id="KAJ0977952.1"/>
    </source>
</evidence>
<dbReference type="SMART" id="SM00220">
    <property type="entry name" value="S_TKc"/>
    <property type="match status" value="1"/>
</dbReference>
<dbReference type="PROSITE" id="PS00108">
    <property type="entry name" value="PROTEIN_KINASE_ST"/>
    <property type="match status" value="1"/>
</dbReference>
<dbReference type="FunFam" id="1.10.510.10:FF:000095">
    <property type="entry name" value="protein STRUBBELIG-RECEPTOR FAMILY 8"/>
    <property type="match status" value="1"/>
</dbReference>
<evidence type="ECO:0000256" key="9">
    <source>
        <dbReference type="ARBA" id="ARBA00022840"/>
    </source>
</evidence>
<keyword evidence="5" id="KW-0808">Transferase</keyword>
<dbReference type="Gene3D" id="3.40.395.10">
    <property type="entry name" value="Adenoviral Proteinase, Chain A"/>
    <property type="match status" value="1"/>
</dbReference>
<evidence type="ECO:0000256" key="10">
    <source>
        <dbReference type="ARBA" id="ARBA00047899"/>
    </source>
</evidence>
<dbReference type="InterPro" id="IPR050823">
    <property type="entry name" value="Plant_Ser_Thr_Prot_Kinase"/>
</dbReference>